<sequence>MTPPPPPHGAAAYPPLPPPSPPSGPPDSTDIDNGFSVMPEEQMSLGIPHPAQSQYLMSNAYQASVVSSSSHSTGGGIPSMSMAGPAIEYGPVPYVGAMPMPMPSAHTISRPAAKKSKVSLYAELDSFYSDLASLESSGSIPSGMQESLSEPNILSTYEPNAAVGMSTGSVPHDISVHPGPSSFYSQTASVTVEAETTPALTKPADYAPVEHPRKRKKPRLAPGLALKKKGVSSLVAKWQQVQQEVRRDYKNLDDDDSDVSSTHK</sequence>
<dbReference type="EMBL" id="KK852463">
    <property type="protein sequence ID" value="KDR23362.1"/>
    <property type="molecule type" value="Genomic_DNA"/>
</dbReference>
<evidence type="ECO:0000313" key="2">
    <source>
        <dbReference type="EMBL" id="KDR23362.1"/>
    </source>
</evidence>
<feature type="region of interest" description="Disordered" evidence="1">
    <location>
        <begin position="1"/>
        <end position="37"/>
    </location>
</feature>
<proteinExistence type="predicted"/>
<evidence type="ECO:0000313" key="3">
    <source>
        <dbReference type="Proteomes" id="UP000027135"/>
    </source>
</evidence>
<keyword evidence="3" id="KW-1185">Reference proteome</keyword>
<dbReference type="eggNOG" id="ENOG502TBJ9">
    <property type="taxonomic scope" value="Eukaryota"/>
</dbReference>
<dbReference type="InParanoid" id="A0A067RHT2"/>
<dbReference type="Proteomes" id="UP000027135">
    <property type="component" value="Unassembled WGS sequence"/>
</dbReference>
<feature type="compositionally biased region" description="Pro residues" evidence="1">
    <location>
        <begin position="1"/>
        <end position="25"/>
    </location>
</feature>
<gene>
    <name evidence="2" type="ORF">L798_05323</name>
</gene>
<protein>
    <submittedName>
        <fullName evidence="2">Uncharacterized protein</fullName>
    </submittedName>
</protein>
<dbReference type="STRING" id="136037.A0A067RHT2"/>
<name>A0A067RHT2_ZOONE</name>
<evidence type="ECO:0000256" key="1">
    <source>
        <dbReference type="SAM" id="MobiDB-lite"/>
    </source>
</evidence>
<organism evidence="2 3">
    <name type="scientific">Zootermopsis nevadensis</name>
    <name type="common">Dampwood termite</name>
    <dbReference type="NCBI Taxonomy" id="136037"/>
    <lineage>
        <taxon>Eukaryota</taxon>
        <taxon>Metazoa</taxon>
        <taxon>Ecdysozoa</taxon>
        <taxon>Arthropoda</taxon>
        <taxon>Hexapoda</taxon>
        <taxon>Insecta</taxon>
        <taxon>Pterygota</taxon>
        <taxon>Neoptera</taxon>
        <taxon>Polyneoptera</taxon>
        <taxon>Dictyoptera</taxon>
        <taxon>Blattodea</taxon>
        <taxon>Blattoidea</taxon>
        <taxon>Termitoidae</taxon>
        <taxon>Termopsidae</taxon>
        <taxon>Zootermopsis</taxon>
    </lineage>
</organism>
<reference evidence="2 3" key="1">
    <citation type="journal article" date="2014" name="Nat. Commun.">
        <title>Molecular traces of alternative social organization in a termite genome.</title>
        <authorList>
            <person name="Terrapon N."/>
            <person name="Li C."/>
            <person name="Robertson H.M."/>
            <person name="Ji L."/>
            <person name="Meng X."/>
            <person name="Booth W."/>
            <person name="Chen Z."/>
            <person name="Childers C.P."/>
            <person name="Glastad K.M."/>
            <person name="Gokhale K."/>
            <person name="Gowin J."/>
            <person name="Gronenberg W."/>
            <person name="Hermansen R.A."/>
            <person name="Hu H."/>
            <person name="Hunt B.G."/>
            <person name="Huylmans A.K."/>
            <person name="Khalil S.M."/>
            <person name="Mitchell R.D."/>
            <person name="Munoz-Torres M.C."/>
            <person name="Mustard J.A."/>
            <person name="Pan H."/>
            <person name="Reese J.T."/>
            <person name="Scharf M.E."/>
            <person name="Sun F."/>
            <person name="Vogel H."/>
            <person name="Xiao J."/>
            <person name="Yang W."/>
            <person name="Yang Z."/>
            <person name="Yang Z."/>
            <person name="Zhou J."/>
            <person name="Zhu J."/>
            <person name="Brent C.S."/>
            <person name="Elsik C.G."/>
            <person name="Goodisman M.A."/>
            <person name="Liberles D.A."/>
            <person name="Roe R.M."/>
            <person name="Vargo E.L."/>
            <person name="Vilcinskas A."/>
            <person name="Wang J."/>
            <person name="Bornberg-Bauer E."/>
            <person name="Korb J."/>
            <person name="Zhang G."/>
            <person name="Liebig J."/>
        </authorList>
    </citation>
    <scope>NUCLEOTIDE SEQUENCE [LARGE SCALE GENOMIC DNA]</scope>
    <source>
        <tissue evidence="2">Whole organism</tissue>
    </source>
</reference>
<dbReference type="OrthoDB" id="2444812at2759"/>
<dbReference type="AlphaFoldDB" id="A0A067RHT2"/>
<feature type="region of interest" description="Disordered" evidence="1">
    <location>
        <begin position="194"/>
        <end position="231"/>
    </location>
</feature>
<accession>A0A067RHT2</accession>